<proteinExistence type="predicted"/>
<accession>A0A6G1HTQ3</accession>
<evidence type="ECO:0000313" key="2">
    <source>
        <dbReference type="Proteomes" id="UP000799640"/>
    </source>
</evidence>
<protein>
    <submittedName>
        <fullName evidence="1">Uncharacterized protein</fullName>
    </submittedName>
</protein>
<name>A0A6G1HTQ3_9PEZI</name>
<organism evidence="1 2">
    <name type="scientific">Trichodelitschia bisporula</name>
    <dbReference type="NCBI Taxonomy" id="703511"/>
    <lineage>
        <taxon>Eukaryota</taxon>
        <taxon>Fungi</taxon>
        <taxon>Dikarya</taxon>
        <taxon>Ascomycota</taxon>
        <taxon>Pezizomycotina</taxon>
        <taxon>Dothideomycetes</taxon>
        <taxon>Dothideomycetes incertae sedis</taxon>
        <taxon>Phaeotrichales</taxon>
        <taxon>Phaeotrichaceae</taxon>
        <taxon>Trichodelitschia</taxon>
    </lineage>
</organism>
<evidence type="ECO:0000313" key="1">
    <source>
        <dbReference type="EMBL" id="KAF2399400.1"/>
    </source>
</evidence>
<dbReference type="Proteomes" id="UP000799640">
    <property type="component" value="Unassembled WGS sequence"/>
</dbReference>
<reference evidence="1" key="1">
    <citation type="journal article" date="2020" name="Stud. Mycol.">
        <title>101 Dothideomycetes genomes: a test case for predicting lifestyles and emergence of pathogens.</title>
        <authorList>
            <person name="Haridas S."/>
            <person name="Albert R."/>
            <person name="Binder M."/>
            <person name="Bloem J."/>
            <person name="Labutti K."/>
            <person name="Salamov A."/>
            <person name="Andreopoulos B."/>
            <person name="Baker S."/>
            <person name="Barry K."/>
            <person name="Bills G."/>
            <person name="Bluhm B."/>
            <person name="Cannon C."/>
            <person name="Castanera R."/>
            <person name="Culley D."/>
            <person name="Daum C."/>
            <person name="Ezra D."/>
            <person name="Gonzalez J."/>
            <person name="Henrissat B."/>
            <person name="Kuo A."/>
            <person name="Liang C."/>
            <person name="Lipzen A."/>
            <person name="Lutzoni F."/>
            <person name="Magnuson J."/>
            <person name="Mondo S."/>
            <person name="Nolan M."/>
            <person name="Ohm R."/>
            <person name="Pangilinan J."/>
            <person name="Park H.-J."/>
            <person name="Ramirez L."/>
            <person name="Alfaro M."/>
            <person name="Sun H."/>
            <person name="Tritt A."/>
            <person name="Yoshinaga Y."/>
            <person name="Zwiers L.-H."/>
            <person name="Turgeon B."/>
            <person name="Goodwin S."/>
            <person name="Spatafora J."/>
            <person name="Crous P."/>
            <person name="Grigoriev I."/>
        </authorList>
    </citation>
    <scope>NUCLEOTIDE SEQUENCE</scope>
    <source>
        <strain evidence="1">CBS 262.69</strain>
    </source>
</reference>
<dbReference type="EMBL" id="ML996697">
    <property type="protein sequence ID" value="KAF2399400.1"/>
    <property type="molecule type" value="Genomic_DNA"/>
</dbReference>
<dbReference type="AlphaFoldDB" id="A0A6G1HTQ3"/>
<keyword evidence="2" id="KW-1185">Reference proteome</keyword>
<gene>
    <name evidence="1" type="ORF">EJ06DRAFT_49864</name>
</gene>
<sequence length="238" mass="26758">MGVGFGFRGPSHAAFWPRSVVFRLSPMLIFVRAIVEVFAFRVIPRHAALRPGKRSIGGRVIFIFGVFLRKVFLNHVRPEHVALRLGDLMAEGLGRLRLTIGSHLVKLSRRRSKRSGLRCALLCFESLLHEVILFVHGGPEDTLWKNISQGQMERVIRVRCRVVCGVDSQKLCSKFAQWACCDYVSTVMAASETGSVEGMMCRSLLAVPCECSSNVKRCSKKPCDIWYLPAWMGISRCM</sequence>